<evidence type="ECO:0000256" key="5">
    <source>
        <dbReference type="ARBA" id="ARBA00022643"/>
    </source>
</evidence>
<dbReference type="Pfam" id="PF01207">
    <property type="entry name" value="Dus"/>
    <property type="match status" value="1"/>
</dbReference>
<keyword evidence="15" id="KW-1185">Reference proteome</keyword>
<evidence type="ECO:0000256" key="10">
    <source>
        <dbReference type="ARBA" id="ARBA00048342"/>
    </source>
</evidence>
<evidence type="ECO:0000256" key="11">
    <source>
        <dbReference type="ARBA" id="ARBA00049447"/>
    </source>
</evidence>
<feature type="region of interest" description="Disordered" evidence="13">
    <location>
        <begin position="19"/>
        <end position="39"/>
    </location>
</feature>
<feature type="domain" description="DUS-like FMN-binding" evidence="14">
    <location>
        <begin position="214"/>
        <end position="473"/>
    </location>
</feature>
<keyword evidence="4" id="KW-0285">Flavoprotein</keyword>
<sequence length="558" mass="63576">MGDRFAACAQMKSEYVVSRESLKHSDENRQSRESESLDSAAQLTIASTKNVRARGMDRQREQKMAKARAQYRQKIVKICPSVLFADGSRKCKYGEKCEAEHSLEEYWAKKPADIGPSCVLFDKMGKCPFSLGCCFARAHTNEGDLSQITKEPDQNWRSVVNAQTLPLQQQLRRRAYDFTRSESAVRESVDSLVGGMEREVPKWDMRTLRGKRYLAPLTTVGNLPFRRLCVELGAEVTCGEMAMATHLLQGLPSELSLLKRHPSEKIFGVQLAGGYPDSMSKAVQLVTDNFSVDFVDLNLGCPLDSVNEKGAGCSLANKSNKLVSVLQCMQKSAGGVPLSVKMRYGMKEGEHTAHYTMGTIAEKSPPQMVTLHPRSREQRYTKAAEWPYVLECERRINGRFPFFVCGDVMDYEEYYQRLEEYPIDGIMIGRAALIKPWIFTEIDERRRWDITSLERFEFIRKFVNYGLENWGSDVVGVENTRRYLLEWLSFQHRYIPVGLLEVLPQQINHRPPLYRGRDELESLLSSPASSDWIRISEMLLGKVPEGFLFVPKHNANAF</sequence>
<comment type="catalytic activity">
    <reaction evidence="12">
        <text>5,6-dihydrouridine(47) in tRNA + NADP(+) = uridine(47) in tRNA + NADPH + H(+)</text>
        <dbReference type="Rhea" id="RHEA:53360"/>
        <dbReference type="Rhea" id="RHEA-COMP:13539"/>
        <dbReference type="Rhea" id="RHEA-COMP:13540"/>
        <dbReference type="ChEBI" id="CHEBI:15378"/>
        <dbReference type="ChEBI" id="CHEBI:57783"/>
        <dbReference type="ChEBI" id="CHEBI:58349"/>
        <dbReference type="ChEBI" id="CHEBI:65315"/>
        <dbReference type="ChEBI" id="CHEBI:74443"/>
        <dbReference type="EC" id="1.3.1.89"/>
    </reaction>
    <physiologicalReaction direction="right-to-left" evidence="12">
        <dbReference type="Rhea" id="RHEA:53362"/>
    </physiologicalReaction>
</comment>
<dbReference type="GO" id="GO:0003723">
    <property type="term" value="F:RNA binding"/>
    <property type="evidence" value="ECO:0007669"/>
    <property type="project" value="TreeGrafter"/>
</dbReference>
<evidence type="ECO:0000256" key="8">
    <source>
        <dbReference type="ARBA" id="ARBA00023002"/>
    </source>
</evidence>
<proteinExistence type="inferred from homology"/>
<dbReference type="GO" id="GO:0050660">
    <property type="term" value="F:flavin adenine dinucleotide binding"/>
    <property type="evidence" value="ECO:0007669"/>
    <property type="project" value="InterPro"/>
</dbReference>
<evidence type="ECO:0000256" key="2">
    <source>
        <dbReference type="ARBA" id="ARBA00005451"/>
    </source>
</evidence>
<accession>A0A914GTK8</accession>
<comment type="catalytic activity">
    <reaction evidence="11">
        <text>a 5,6-dihydrouridine in mRNA + NADP(+) = a uridine in mRNA + NADPH + H(+)</text>
        <dbReference type="Rhea" id="RHEA:69855"/>
        <dbReference type="Rhea" id="RHEA-COMP:14658"/>
        <dbReference type="Rhea" id="RHEA-COMP:17789"/>
        <dbReference type="ChEBI" id="CHEBI:15378"/>
        <dbReference type="ChEBI" id="CHEBI:57783"/>
        <dbReference type="ChEBI" id="CHEBI:58349"/>
        <dbReference type="ChEBI" id="CHEBI:65315"/>
        <dbReference type="ChEBI" id="CHEBI:74443"/>
    </reaction>
    <physiologicalReaction direction="right-to-left" evidence="11">
        <dbReference type="Rhea" id="RHEA:69857"/>
    </physiologicalReaction>
</comment>
<dbReference type="SUPFAM" id="SSF51395">
    <property type="entry name" value="FMN-linked oxidoreductases"/>
    <property type="match status" value="1"/>
</dbReference>
<evidence type="ECO:0000256" key="13">
    <source>
        <dbReference type="SAM" id="MobiDB-lite"/>
    </source>
</evidence>
<evidence type="ECO:0000256" key="12">
    <source>
        <dbReference type="ARBA" id="ARBA00049513"/>
    </source>
</evidence>
<keyword evidence="8" id="KW-0560">Oxidoreductase</keyword>
<comment type="cofactor">
    <cofactor evidence="1">
        <name>FMN</name>
        <dbReference type="ChEBI" id="CHEBI:58210"/>
    </cofactor>
</comment>
<dbReference type="Proteomes" id="UP000887572">
    <property type="component" value="Unplaced"/>
</dbReference>
<reference evidence="16" key="1">
    <citation type="submission" date="2022-11" db="UniProtKB">
        <authorList>
            <consortium name="WormBaseParasite"/>
        </authorList>
    </citation>
    <scope>IDENTIFICATION</scope>
</reference>
<comment type="catalytic activity">
    <reaction evidence="9">
        <text>5,6-dihydrouridine(47) in tRNA + NAD(+) = uridine(47) in tRNA + NADH + H(+)</text>
        <dbReference type="Rhea" id="RHEA:53364"/>
        <dbReference type="Rhea" id="RHEA-COMP:13539"/>
        <dbReference type="Rhea" id="RHEA-COMP:13540"/>
        <dbReference type="ChEBI" id="CHEBI:15378"/>
        <dbReference type="ChEBI" id="CHEBI:57540"/>
        <dbReference type="ChEBI" id="CHEBI:57945"/>
        <dbReference type="ChEBI" id="CHEBI:65315"/>
        <dbReference type="ChEBI" id="CHEBI:74443"/>
        <dbReference type="EC" id="1.3.1.89"/>
    </reaction>
    <physiologicalReaction direction="right-to-left" evidence="9">
        <dbReference type="Rhea" id="RHEA:53366"/>
    </physiologicalReaction>
</comment>
<evidence type="ECO:0000313" key="16">
    <source>
        <dbReference type="WBParaSite" id="Gr19_v10_g11227.t1"/>
    </source>
</evidence>
<protein>
    <recommendedName>
        <fullName evidence="3">tRNA-dihydrouridine(47) synthase [NAD(P)(+)]</fullName>
        <ecNumber evidence="3">1.3.1.89</ecNumber>
    </recommendedName>
</protein>
<evidence type="ECO:0000256" key="6">
    <source>
        <dbReference type="ARBA" id="ARBA00022694"/>
    </source>
</evidence>
<evidence type="ECO:0000256" key="9">
    <source>
        <dbReference type="ARBA" id="ARBA00048266"/>
    </source>
</evidence>
<evidence type="ECO:0000256" key="7">
    <source>
        <dbReference type="ARBA" id="ARBA00022857"/>
    </source>
</evidence>
<evidence type="ECO:0000256" key="4">
    <source>
        <dbReference type="ARBA" id="ARBA00022630"/>
    </source>
</evidence>
<evidence type="ECO:0000313" key="15">
    <source>
        <dbReference type="Proteomes" id="UP000887572"/>
    </source>
</evidence>
<dbReference type="PROSITE" id="PS01136">
    <property type="entry name" value="UPF0034"/>
    <property type="match status" value="1"/>
</dbReference>
<dbReference type="CDD" id="cd02801">
    <property type="entry name" value="DUS_like_FMN"/>
    <property type="match status" value="1"/>
</dbReference>
<dbReference type="PANTHER" id="PTHR45846:SF1">
    <property type="entry name" value="TRNA-DIHYDROURIDINE(47) SYNTHASE [NAD(P)(+)]-LIKE"/>
    <property type="match status" value="1"/>
</dbReference>
<comment type="catalytic activity">
    <reaction evidence="10">
        <text>a 5,6-dihydrouridine in mRNA + NAD(+) = a uridine in mRNA + NADH + H(+)</text>
        <dbReference type="Rhea" id="RHEA:69851"/>
        <dbReference type="Rhea" id="RHEA-COMP:14658"/>
        <dbReference type="Rhea" id="RHEA-COMP:17789"/>
        <dbReference type="ChEBI" id="CHEBI:15378"/>
        <dbReference type="ChEBI" id="CHEBI:57540"/>
        <dbReference type="ChEBI" id="CHEBI:57945"/>
        <dbReference type="ChEBI" id="CHEBI:65315"/>
        <dbReference type="ChEBI" id="CHEBI:74443"/>
    </reaction>
    <physiologicalReaction direction="right-to-left" evidence="10">
        <dbReference type="Rhea" id="RHEA:69853"/>
    </physiologicalReaction>
</comment>
<dbReference type="GO" id="GO:0102265">
    <property type="term" value="F:tRNA-dihydrouridine47 synthase activity"/>
    <property type="evidence" value="ECO:0007669"/>
    <property type="project" value="UniProtKB-EC"/>
</dbReference>
<dbReference type="InterPro" id="IPR013785">
    <property type="entry name" value="Aldolase_TIM"/>
</dbReference>
<evidence type="ECO:0000259" key="14">
    <source>
        <dbReference type="Pfam" id="PF01207"/>
    </source>
</evidence>
<keyword evidence="7" id="KW-0521">NADP</keyword>
<comment type="similarity">
    <text evidence="2">Belongs to the Dus family. Dus3 subfamily.</text>
</comment>
<dbReference type="WBParaSite" id="Gr19_v10_g11227.t1">
    <property type="protein sequence ID" value="Gr19_v10_g11227.t1"/>
    <property type="gene ID" value="Gr19_v10_g11227"/>
</dbReference>
<feature type="compositionally biased region" description="Basic and acidic residues" evidence="13">
    <location>
        <begin position="20"/>
        <end position="35"/>
    </location>
</feature>
<dbReference type="InterPro" id="IPR035587">
    <property type="entry name" value="DUS-like_FMN-bd"/>
</dbReference>
<dbReference type="EC" id="1.3.1.89" evidence="3"/>
<dbReference type="PANTHER" id="PTHR45846">
    <property type="entry name" value="TRNA-DIHYDROURIDINE(47) SYNTHASE [NAD(P)(+)]-LIKE"/>
    <property type="match status" value="1"/>
</dbReference>
<organism evidence="15 16">
    <name type="scientific">Globodera rostochiensis</name>
    <name type="common">Golden nematode worm</name>
    <name type="synonym">Heterodera rostochiensis</name>
    <dbReference type="NCBI Taxonomy" id="31243"/>
    <lineage>
        <taxon>Eukaryota</taxon>
        <taxon>Metazoa</taxon>
        <taxon>Ecdysozoa</taxon>
        <taxon>Nematoda</taxon>
        <taxon>Chromadorea</taxon>
        <taxon>Rhabditida</taxon>
        <taxon>Tylenchina</taxon>
        <taxon>Tylenchomorpha</taxon>
        <taxon>Tylenchoidea</taxon>
        <taxon>Heteroderidae</taxon>
        <taxon>Heteroderinae</taxon>
        <taxon>Globodera</taxon>
    </lineage>
</organism>
<dbReference type="InterPro" id="IPR018517">
    <property type="entry name" value="tRNA_hU_synthase_CS"/>
</dbReference>
<evidence type="ECO:0000256" key="1">
    <source>
        <dbReference type="ARBA" id="ARBA00001917"/>
    </source>
</evidence>
<dbReference type="Gene3D" id="3.20.20.70">
    <property type="entry name" value="Aldolase class I"/>
    <property type="match status" value="1"/>
</dbReference>
<keyword evidence="6" id="KW-0819">tRNA processing</keyword>
<keyword evidence="5" id="KW-0288">FMN</keyword>
<evidence type="ECO:0000256" key="3">
    <source>
        <dbReference type="ARBA" id="ARBA00012376"/>
    </source>
</evidence>
<name>A0A914GTK8_GLORO</name>
<dbReference type="AlphaFoldDB" id="A0A914GTK8"/>